<sequence>MGRRKLLIDLAGKPLVSWSIDTLLTIPNLDELVLVVHPQDRGRCGEIVGDLSDRVEIVTGGRERQDSVFEGLKSLGRREGIVIVHDGARPFVSQDLIRSVVERARAGVGAITAIPVRDTVKRIINGKVMETLPRKLVWSVQTPQAFPGEMLFKAYESAMRDGFYSTDDAALCERMGYPVEVVTGNHENIKITTPDDLLYAEWIVHSRRLHVGA</sequence>
<dbReference type="FunFam" id="3.90.550.10:FF:000003">
    <property type="entry name" value="2-C-methyl-D-erythritol 4-phosphate cytidylyltransferase"/>
    <property type="match status" value="1"/>
</dbReference>
<dbReference type="PANTHER" id="PTHR32125:SF4">
    <property type="entry name" value="2-C-METHYL-D-ERYTHRITOL 4-PHOSPHATE CYTIDYLYLTRANSFERASE, CHLOROPLASTIC"/>
    <property type="match status" value="1"/>
</dbReference>
<dbReference type="UniPathway" id="UPA00056">
    <property type="reaction ID" value="UER00093"/>
</dbReference>
<evidence type="ECO:0000256" key="7">
    <source>
        <dbReference type="HAMAP-Rule" id="MF_00108"/>
    </source>
</evidence>
<dbReference type="NCBIfam" id="TIGR00453">
    <property type="entry name" value="ispD"/>
    <property type="match status" value="1"/>
</dbReference>
<dbReference type="InterPro" id="IPR050088">
    <property type="entry name" value="IspD/TarI_cytidylyltransf_bact"/>
</dbReference>
<comment type="function">
    <text evidence="7">Catalyzes the formation of 4-diphosphocytidyl-2-C-methyl-D-erythritol from CTP and 2-C-methyl-D-erythritol 4-phosphate (MEP).</text>
</comment>
<protein>
    <recommendedName>
        <fullName evidence="7">2-C-methyl-D-erythritol 4-phosphate cytidylyltransferase</fullName>
        <ecNumber evidence="7">2.7.7.60</ecNumber>
    </recommendedName>
    <alternativeName>
        <fullName evidence="7">4-diphosphocytidyl-2C-methyl-D-erythritol synthase</fullName>
    </alternativeName>
    <alternativeName>
        <fullName evidence="7">MEP cytidylyltransferase</fullName>
        <shortName evidence="7">MCT</shortName>
    </alternativeName>
</protein>
<dbReference type="SUPFAM" id="SSF53448">
    <property type="entry name" value="Nucleotide-diphospho-sugar transferases"/>
    <property type="match status" value="1"/>
</dbReference>
<accession>A0A1F5YD61</accession>
<dbReference type="Pfam" id="PF01128">
    <property type="entry name" value="IspD"/>
    <property type="match status" value="1"/>
</dbReference>
<dbReference type="HAMAP" id="MF_00108">
    <property type="entry name" value="IspD"/>
    <property type="match status" value="1"/>
</dbReference>
<dbReference type="EC" id="2.7.7.60" evidence="7"/>
<evidence type="ECO:0000256" key="3">
    <source>
        <dbReference type="ARBA" id="ARBA00009789"/>
    </source>
</evidence>
<dbReference type="AlphaFoldDB" id="A0A1F5YD61"/>
<evidence type="ECO:0000313" key="8">
    <source>
        <dbReference type="EMBL" id="OGF97801.1"/>
    </source>
</evidence>
<dbReference type="InterPro" id="IPR001228">
    <property type="entry name" value="IspD"/>
</dbReference>
<reference evidence="8 9" key="1">
    <citation type="journal article" date="2016" name="Nat. Commun.">
        <title>Thousands of microbial genomes shed light on interconnected biogeochemical processes in an aquifer system.</title>
        <authorList>
            <person name="Anantharaman K."/>
            <person name="Brown C.T."/>
            <person name="Hug L.A."/>
            <person name="Sharon I."/>
            <person name="Castelle C.J."/>
            <person name="Probst A.J."/>
            <person name="Thomas B.C."/>
            <person name="Singh A."/>
            <person name="Wilkins M.J."/>
            <person name="Karaoz U."/>
            <person name="Brodie E.L."/>
            <person name="Williams K.H."/>
            <person name="Hubbard S.S."/>
            <person name="Banfield J.F."/>
        </authorList>
    </citation>
    <scope>NUCLEOTIDE SEQUENCE [LARGE SCALE GENOMIC DNA]</scope>
</reference>
<organism evidence="8 9">
    <name type="scientific">Candidatus Glassbacteria bacterium RBG_16_58_8</name>
    <dbReference type="NCBI Taxonomy" id="1817866"/>
    <lineage>
        <taxon>Bacteria</taxon>
        <taxon>Candidatus Glassiibacteriota</taxon>
    </lineage>
</organism>
<dbReference type="PANTHER" id="PTHR32125">
    <property type="entry name" value="2-C-METHYL-D-ERYTHRITOL 4-PHOSPHATE CYTIDYLYLTRANSFERASE, CHLOROPLASTIC"/>
    <property type="match status" value="1"/>
</dbReference>
<proteinExistence type="inferred from homology"/>
<evidence type="ECO:0000256" key="6">
    <source>
        <dbReference type="ARBA" id="ARBA00023229"/>
    </source>
</evidence>
<name>A0A1F5YD61_9BACT</name>
<keyword evidence="4 7" id="KW-0808">Transferase</keyword>
<dbReference type="EMBL" id="MFIW01000051">
    <property type="protein sequence ID" value="OGF97801.1"/>
    <property type="molecule type" value="Genomic_DNA"/>
</dbReference>
<dbReference type="Proteomes" id="UP000179034">
    <property type="component" value="Unassembled WGS sequence"/>
</dbReference>
<dbReference type="GO" id="GO:0019288">
    <property type="term" value="P:isopentenyl diphosphate biosynthetic process, methylerythritol 4-phosphate pathway"/>
    <property type="evidence" value="ECO:0007669"/>
    <property type="project" value="UniProtKB-UniRule"/>
</dbReference>
<evidence type="ECO:0000256" key="5">
    <source>
        <dbReference type="ARBA" id="ARBA00022695"/>
    </source>
</evidence>
<evidence type="ECO:0000313" key="9">
    <source>
        <dbReference type="Proteomes" id="UP000179034"/>
    </source>
</evidence>
<dbReference type="InterPro" id="IPR029044">
    <property type="entry name" value="Nucleotide-diphossugar_trans"/>
</dbReference>
<comment type="similarity">
    <text evidence="3 7">Belongs to the IspD/TarI cytidylyltransferase family. IspD subfamily.</text>
</comment>
<feature type="site" description="Positions MEP for the nucleophilic attack" evidence="7">
    <location>
        <position position="134"/>
    </location>
</feature>
<gene>
    <name evidence="7" type="primary">ispD</name>
    <name evidence="8" type="ORF">A2Z06_00690</name>
</gene>
<keyword evidence="6 7" id="KW-0414">Isoprene biosynthesis</keyword>
<keyword evidence="5 7" id="KW-0548">Nucleotidyltransferase</keyword>
<feature type="site" description="Transition state stabilizer" evidence="7">
    <location>
        <position position="5"/>
    </location>
</feature>
<dbReference type="InterPro" id="IPR034683">
    <property type="entry name" value="IspD/TarI"/>
</dbReference>
<evidence type="ECO:0000256" key="1">
    <source>
        <dbReference type="ARBA" id="ARBA00001282"/>
    </source>
</evidence>
<comment type="caution">
    <text evidence="8">The sequence shown here is derived from an EMBL/GenBank/DDBJ whole genome shotgun (WGS) entry which is preliminary data.</text>
</comment>
<dbReference type="CDD" id="cd02516">
    <property type="entry name" value="CDP-ME_synthetase"/>
    <property type="match status" value="1"/>
</dbReference>
<dbReference type="PROSITE" id="PS01295">
    <property type="entry name" value="ISPD"/>
    <property type="match status" value="1"/>
</dbReference>
<feature type="site" description="Positions MEP for the nucleophilic attack" evidence="7">
    <location>
        <position position="190"/>
    </location>
</feature>
<dbReference type="InterPro" id="IPR018294">
    <property type="entry name" value="ISPD_synthase_CS"/>
</dbReference>
<evidence type="ECO:0000256" key="2">
    <source>
        <dbReference type="ARBA" id="ARBA00004787"/>
    </source>
</evidence>
<comment type="pathway">
    <text evidence="2 7">Isoprenoid biosynthesis; isopentenyl diphosphate biosynthesis via DXP pathway; isopentenyl diphosphate from 1-deoxy-D-xylulose 5-phosphate: step 2/6.</text>
</comment>
<dbReference type="Gene3D" id="3.90.550.10">
    <property type="entry name" value="Spore Coat Polysaccharide Biosynthesis Protein SpsA, Chain A"/>
    <property type="match status" value="1"/>
</dbReference>
<dbReference type="GO" id="GO:0050518">
    <property type="term" value="F:2-C-methyl-D-erythritol 4-phosphate cytidylyltransferase activity"/>
    <property type="evidence" value="ECO:0007669"/>
    <property type="project" value="UniProtKB-UniRule"/>
</dbReference>
<comment type="caution">
    <text evidence="7">Lacks conserved residue(s) required for the propagation of feature annotation.</text>
</comment>
<evidence type="ECO:0000256" key="4">
    <source>
        <dbReference type="ARBA" id="ARBA00022679"/>
    </source>
</evidence>
<comment type="catalytic activity">
    <reaction evidence="1 7">
        <text>2-C-methyl-D-erythritol 4-phosphate + CTP + H(+) = 4-CDP-2-C-methyl-D-erythritol + diphosphate</text>
        <dbReference type="Rhea" id="RHEA:13429"/>
        <dbReference type="ChEBI" id="CHEBI:15378"/>
        <dbReference type="ChEBI" id="CHEBI:33019"/>
        <dbReference type="ChEBI" id="CHEBI:37563"/>
        <dbReference type="ChEBI" id="CHEBI:57823"/>
        <dbReference type="ChEBI" id="CHEBI:58262"/>
        <dbReference type="EC" id="2.7.7.60"/>
    </reaction>
</comment>